<keyword evidence="5" id="KW-0233">DNA recombination</keyword>
<keyword evidence="2" id="KW-0229">DNA integration</keyword>
<evidence type="ECO:0000313" key="10">
    <source>
        <dbReference type="Proteomes" id="UP000295182"/>
    </source>
</evidence>
<dbReference type="PANTHER" id="PTHR30461">
    <property type="entry name" value="DNA-INVERTASE FROM LAMBDOID PROPHAGE"/>
    <property type="match status" value="1"/>
</dbReference>
<dbReference type="Gene3D" id="3.40.50.1390">
    <property type="entry name" value="Resolvase, N-terminal catalytic domain"/>
    <property type="match status" value="1"/>
</dbReference>
<dbReference type="GO" id="GO:0015074">
    <property type="term" value="P:DNA integration"/>
    <property type="evidence" value="ECO:0007669"/>
    <property type="project" value="UniProtKB-KW"/>
</dbReference>
<keyword evidence="10" id="KW-1185">Reference proteome</keyword>
<accession>A0A4R2NAU3</accession>
<dbReference type="EMBL" id="SLXH01000009">
    <property type="protein sequence ID" value="TCP18249.1"/>
    <property type="molecule type" value="Genomic_DNA"/>
</dbReference>
<dbReference type="FunFam" id="3.40.50.1390:FF:000001">
    <property type="entry name" value="DNA recombinase"/>
    <property type="match status" value="1"/>
</dbReference>
<evidence type="ECO:0000256" key="7">
    <source>
        <dbReference type="PROSITE-ProRule" id="PRU10137"/>
    </source>
</evidence>
<evidence type="ECO:0000256" key="4">
    <source>
        <dbReference type="ARBA" id="ARBA00023125"/>
    </source>
</evidence>
<dbReference type="PROSITE" id="PS00397">
    <property type="entry name" value="RECOMBINASES_1"/>
    <property type="match status" value="1"/>
</dbReference>
<dbReference type="PANTHER" id="PTHR30461:SF2">
    <property type="entry name" value="SERINE RECOMBINASE PINE-RELATED"/>
    <property type="match status" value="1"/>
</dbReference>
<dbReference type="RefSeq" id="WP_119012796.1">
    <property type="nucleotide sequence ID" value="NZ_QXNC01000009.1"/>
</dbReference>
<evidence type="ECO:0000313" key="9">
    <source>
        <dbReference type="EMBL" id="TCP18249.1"/>
    </source>
</evidence>
<dbReference type="SMART" id="SM00857">
    <property type="entry name" value="Resolvase"/>
    <property type="match status" value="1"/>
</dbReference>
<comment type="caution">
    <text evidence="9">The sequence shown here is derived from an EMBL/GenBank/DDBJ whole genome shotgun (WGS) entry which is preliminary data.</text>
</comment>
<feature type="domain" description="Resolvase/invertase-type recombinase catalytic" evidence="8">
    <location>
        <begin position="1"/>
        <end position="133"/>
    </location>
</feature>
<sequence>MLIGYARVSTRDQETHLQLDALKKAGVEVVYQEKASAVSVRPELQRVLSTLKAGDVLVVYKMDRVARSLKDLLSILESVSASGAAIRSLTEPLDTSVPVGIFMVQVLGAVAQLERSIIRERTVAGQVSAIKRGVQFGRPKLLSPEREAELLALVDSGVNQSAAAREFGVSLIVVRRLVDERNGRKNTGRYPVLRKYLDL</sequence>
<dbReference type="GO" id="GO:0003677">
    <property type="term" value="F:DNA binding"/>
    <property type="evidence" value="ECO:0007669"/>
    <property type="project" value="UniProtKB-KW"/>
</dbReference>
<proteinExistence type="inferred from homology"/>
<evidence type="ECO:0000256" key="1">
    <source>
        <dbReference type="ARBA" id="ARBA00009913"/>
    </source>
</evidence>
<dbReference type="InterPro" id="IPR006118">
    <property type="entry name" value="Recombinase_CS"/>
</dbReference>
<evidence type="ECO:0000256" key="2">
    <source>
        <dbReference type="ARBA" id="ARBA00022908"/>
    </source>
</evidence>
<dbReference type="AlphaFoldDB" id="A0A4R2NAU3"/>
<dbReference type="InterPro" id="IPR036162">
    <property type="entry name" value="Resolvase-like_N_sf"/>
</dbReference>
<dbReference type="InterPro" id="IPR050639">
    <property type="entry name" value="SSR_resolvase"/>
</dbReference>
<dbReference type="PROSITE" id="PS51736">
    <property type="entry name" value="RECOMBINASES_3"/>
    <property type="match status" value="1"/>
</dbReference>
<dbReference type="OrthoDB" id="8585334at2"/>
<comment type="similarity">
    <text evidence="1">Belongs to the site-specific recombinase resolvase family.</text>
</comment>
<dbReference type="InterPro" id="IPR006119">
    <property type="entry name" value="Resolv_N"/>
</dbReference>
<keyword evidence="4" id="KW-0238">DNA-binding</keyword>
<feature type="active site" description="O-(5'-phospho-DNA)-serine intermediate" evidence="6 7">
    <location>
        <position position="9"/>
    </location>
</feature>
<dbReference type="Proteomes" id="UP000295182">
    <property type="component" value="Unassembled WGS sequence"/>
</dbReference>
<gene>
    <name evidence="9" type="ORF">EV674_10944</name>
</gene>
<organism evidence="9 10">
    <name type="scientific">Simplicispira metamorpha</name>
    <dbReference type="NCBI Taxonomy" id="80881"/>
    <lineage>
        <taxon>Bacteria</taxon>
        <taxon>Pseudomonadati</taxon>
        <taxon>Pseudomonadota</taxon>
        <taxon>Betaproteobacteria</taxon>
        <taxon>Burkholderiales</taxon>
        <taxon>Comamonadaceae</taxon>
        <taxon>Simplicispira</taxon>
    </lineage>
</organism>
<keyword evidence="3" id="KW-0230">DNA invertase</keyword>
<dbReference type="PROSITE" id="PS00398">
    <property type="entry name" value="RECOMBINASES_2"/>
    <property type="match status" value="1"/>
</dbReference>
<protein>
    <submittedName>
        <fullName evidence="9">DNA invertase Pin-like site-specific DNA recombinase</fullName>
    </submittedName>
</protein>
<dbReference type="SUPFAM" id="SSF53041">
    <property type="entry name" value="Resolvase-like"/>
    <property type="match status" value="1"/>
</dbReference>
<evidence type="ECO:0000256" key="5">
    <source>
        <dbReference type="ARBA" id="ARBA00023172"/>
    </source>
</evidence>
<reference evidence="9 10" key="1">
    <citation type="submission" date="2019-03" db="EMBL/GenBank/DDBJ databases">
        <title>Genomic Encyclopedia of Type Strains, Phase IV (KMG-IV): sequencing the most valuable type-strain genomes for metagenomic binning, comparative biology and taxonomic classification.</title>
        <authorList>
            <person name="Goeker M."/>
        </authorList>
    </citation>
    <scope>NUCLEOTIDE SEQUENCE [LARGE SCALE GENOMIC DNA]</scope>
    <source>
        <strain evidence="9 10">DSM 1837</strain>
    </source>
</reference>
<evidence type="ECO:0000259" key="8">
    <source>
        <dbReference type="PROSITE" id="PS51736"/>
    </source>
</evidence>
<evidence type="ECO:0000256" key="3">
    <source>
        <dbReference type="ARBA" id="ARBA00023100"/>
    </source>
</evidence>
<dbReference type="CDD" id="cd03768">
    <property type="entry name" value="SR_ResInv"/>
    <property type="match status" value="1"/>
</dbReference>
<dbReference type="GO" id="GO:0000150">
    <property type="term" value="F:DNA strand exchange activity"/>
    <property type="evidence" value="ECO:0007669"/>
    <property type="project" value="UniProtKB-KW"/>
</dbReference>
<dbReference type="Pfam" id="PF00239">
    <property type="entry name" value="Resolvase"/>
    <property type="match status" value="1"/>
</dbReference>
<evidence type="ECO:0000256" key="6">
    <source>
        <dbReference type="PIRSR" id="PIRSR606118-50"/>
    </source>
</evidence>
<name>A0A4R2NAU3_9BURK</name>